<gene>
    <name evidence="1" type="ORF">J2Z30_000193</name>
</gene>
<evidence type="ECO:0000313" key="1">
    <source>
        <dbReference type="EMBL" id="MBP2059197.1"/>
    </source>
</evidence>
<keyword evidence="2" id="KW-1185">Reference proteome</keyword>
<evidence type="ECO:0000313" key="2">
    <source>
        <dbReference type="Proteomes" id="UP000756710"/>
    </source>
</evidence>
<proteinExistence type="predicted"/>
<protein>
    <submittedName>
        <fullName evidence="1">Uncharacterized protein</fullName>
    </submittedName>
</protein>
<comment type="caution">
    <text evidence="1">The sequence shown here is derived from an EMBL/GenBank/DDBJ whole genome shotgun (WGS) entry which is preliminary data.</text>
</comment>
<name>A0ABS4MHP0_9ACTN</name>
<sequence length="48" mass="5143">MSVSDMTPREGDGYALARIRFVGVRIAAGGQSLKVSLFTDFQAPLVTL</sequence>
<reference evidence="1 2" key="1">
    <citation type="submission" date="2021-03" db="EMBL/GenBank/DDBJ databases">
        <title>Genomic Encyclopedia of Type Strains, Phase IV (KMG-IV): sequencing the most valuable type-strain genomes for metagenomic binning, comparative biology and taxonomic classification.</title>
        <authorList>
            <person name="Goeker M."/>
        </authorList>
    </citation>
    <scope>NUCLEOTIDE SEQUENCE [LARGE SCALE GENOMIC DNA]</scope>
    <source>
        <strain evidence="1 2">DSM 41954</strain>
    </source>
</reference>
<accession>A0ABS4MHP0</accession>
<dbReference type="Proteomes" id="UP000756710">
    <property type="component" value="Unassembled WGS sequence"/>
</dbReference>
<dbReference type="EMBL" id="JAGGLR010000001">
    <property type="protein sequence ID" value="MBP2059197.1"/>
    <property type="molecule type" value="Genomic_DNA"/>
</dbReference>
<organism evidence="1 2">
    <name type="scientific">Streptomyces iranensis</name>
    <dbReference type="NCBI Taxonomy" id="576784"/>
    <lineage>
        <taxon>Bacteria</taxon>
        <taxon>Bacillati</taxon>
        <taxon>Actinomycetota</taxon>
        <taxon>Actinomycetes</taxon>
        <taxon>Kitasatosporales</taxon>
        <taxon>Streptomycetaceae</taxon>
        <taxon>Streptomyces</taxon>
        <taxon>Streptomyces violaceusniger group</taxon>
    </lineage>
</organism>